<organism evidence="3 4">
    <name type="scientific">Nocardiopsis exhalans</name>
    <dbReference type="NCBI Taxonomy" id="163604"/>
    <lineage>
        <taxon>Bacteria</taxon>
        <taxon>Bacillati</taxon>
        <taxon>Actinomycetota</taxon>
        <taxon>Actinomycetes</taxon>
        <taxon>Streptosporangiales</taxon>
        <taxon>Nocardiopsidaceae</taxon>
        <taxon>Nocardiopsis</taxon>
    </lineage>
</organism>
<dbReference type="NCBIfam" id="NF041824">
    <property type="entry name" value="daptide_HExxH"/>
    <property type="match status" value="1"/>
</dbReference>
<keyword evidence="2" id="KW-0812">Transmembrane</keyword>
<dbReference type="InterPro" id="IPR001193">
    <property type="entry name" value="MBTPS2"/>
</dbReference>
<feature type="transmembrane region" description="Helical" evidence="2">
    <location>
        <begin position="137"/>
        <end position="155"/>
    </location>
</feature>
<feature type="transmembrane region" description="Helical" evidence="2">
    <location>
        <begin position="401"/>
        <end position="420"/>
    </location>
</feature>
<feature type="transmembrane region" description="Helical" evidence="2">
    <location>
        <begin position="331"/>
        <end position="355"/>
    </location>
</feature>
<evidence type="ECO:0000313" key="3">
    <source>
        <dbReference type="EMBL" id="USY19940.1"/>
    </source>
</evidence>
<feature type="transmembrane region" description="Helical" evidence="2">
    <location>
        <begin position="265"/>
        <end position="285"/>
    </location>
</feature>
<dbReference type="EMBL" id="CP099837">
    <property type="protein sequence ID" value="USY19940.1"/>
    <property type="molecule type" value="Genomic_DNA"/>
</dbReference>
<dbReference type="Proteomes" id="UP001055940">
    <property type="component" value="Chromosome"/>
</dbReference>
<proteinExistence type="predicted"/>
<protein>
    <recommendedName>
        <fullName evidence="5">Peptide zinc metalloprotease protein</fullName>
    </recommendedName>
</protein>
<evidence type="ECO:0000256" key="1">
    <source>
        <dbReference type="SAM" id="MobiDB-lite"/>
    </source>
</evidence>
<reference evidence="3" key="1">
    <citation type="submission" date="2022-06" db="EMBL/GenBank/DDBJ databases">
        <authorList>
            <person name="Ping M."/>
        </authorList>
    </citation>
    <scope>NUCLEOTIDE SEQUENCE</scope>
    <source>
        <strain evidence="3">JCM11759T</strain>
    </source>
</reference>
<dbReference type="PANTHER" id="PTHR13325:SF3">
    <property type="entry name" value="MEMBRANE-BOUND TRANSCRIPTION FACTOR SITE-2 PROTEASE"/>
    <property type="match status" value="1"/>
</dbReference>
<dbReference type="RefSeq" id="WP_254419084.1">
    <property type="nucleotide sequence ID" value="NZ_BAAAJB010000018.1"/>
</dbReference>
<feature type="region of interest" description="Disordered" evidence="1">
    <location>
        <begin position="1"/>
        <end position="31"/>
    </location>
</feature>
<evidence type="ECO:0000313" key="4">
    <source>
        <dbReference type="Proteomes" id="UP001055940"/>
    </source>
</evidence>
<feature type="transmembrane region" description="Helical" evidence="2">
    <location>
        <begin position="361"/>
        <end position="381"/>
    </location>
</feature>
<evidence type="ECO:0000256" key="2">
    <source>
        <dbReference type="SAM" id="Phobius"/>
    </source>
</evidence>
<dbReference type="InterPro" id="IPR049694">
    <property type="entry name" value="Daptide_HExxH"/>
</dbReference>
<keyword evidence="4" id="KW-1185">Reference proteome</keyword>
<keyword evidence="2" id="KW-0472">Membrane</keyword>
<sequence length="541" mass="57911">MTAIAPESESAPHLEKPRTSPGVTVHEPAEEGGQWVIQRGKHYYRVGADAARLAQALDGSRDSTALAAHLGWPEVAVTEGVSRFDELKLIDDGTAEAPSAAPLVNFVPPLTLQFTLVRPAALMDRLHPLIRASANRYTTALALLVSVGGLLALAAQSADLGRALSSPLPPAVYASVIAAFLISTSLHEMGHAATLNYYGGRPSRMGVMLFYLTPAFFCDVSDGWRLNHRHQRVRVAMAGVATQMIIAGGASIAALFVTSPGVQNGVLVFALVSYVAGILNFLPFVKLDGYIALMSHLDRPFLRDRAMTDARRWFARTLFGGRYEREIPRPWSVPFGLACIGFPVYLIITALALWTDLFQRSGLFGFGLMALAVVYMLYLLLRGVHRLAGEVRRSGASRLRVVTATALFTGACAAALFTPVSHSLSGGYVTHGDQVLLVFLPGSDTSSVEPGQDVELVSGGLVLQPRTGSATVDTTAPEEVQAPLSAFAPVMFAEDPELPAEGYPITVDGTPEQPVGAARVDAGTIPLWEYAYVNYVTPFLP</sequence>
<dbReference type="PANTHER" id="PTHR13325">
    <property type="entry name" value="PROTEASE M50 MEMBRANE-BOUND TRANSCRIPTION FACTOR SITE 2 PROTEASE"/>
    <property type="match status" value="1"/>
</dbReference>
<evidence type="ECO:0008006" key="5">
    <source>
        <dbReference type="Google" id="ProtNLM"/>
    </source>
</evidence>
<gene>
    <name evidence="3" type="ORF">NE857_32745</name>
</gene>
<keyword evidence="2" id="KW-1133">Transmembrane helix</keyword>
<feature type="transmembrane region" description="Helical" evidence="2">
    <location>
        <begin position="236"/>
        <end position="259"/>
    </location>
</feature>
<accession>A0ABY5DAC3</accession>
<feature type="transmembrane region" description="Helical" evidence="2">
    <location>
        <begin position="167"/>
        <end position="186"/>
    </location>
</feature>
<name>A0ABY5DAC3_9ACTN</name>